<gene>
    <name evidence="1" type="ORF">AHOG_03935</name>
</gene>
<dbReference type="RefSeq" id="WP_157736618.1">
    <property type="nucleotide sequence ID" value="NZ_CP022521.1"/>
</dbReference>
<dbReference type="Proteomes" id="UP000204221">
    <property type="component" value="Chromosome"/>
</dbReference>
<protein>
    <submittedName>
        <fullName evidence="1">Uncharacterized protein</fullName>
    </submittedName>
</protein>
<accession>A0A221VY58</accession>
<evidence type="ECO:0000313" key="2">
    <source>
        <dbReference type="Proteomes" id="UP000204221"/>
    </source>
</evidence>
<dbReference type="EMBL" id="CP022521">
    <property type="protein sequence ID" value="ASO18443.1"/>
    <property type="molecule type" value="Genomic_DNA"/>
</dbReference>
<dbReference type="AlphaFoldDB" id="A0A221VY58"/>
<reference evidence="1 2" key="1">
    <citation type="submission" date="2017-07" db="EMBL/GenBank/DDBJ databases">
        <title>Complete genome sequence of Actinoalloteichus hoggarensis DSM 45943, type strain of Actinoalloteichus hoggarensis.</title>
        <authorList>
            <person name="Ruckert C."/>
            <person name="Nouioui I."/>
            <person name="Willmese J."/>
            <person name="van Wezel G."/>
            <person name="Klenk H.-P."/>
            <person name="Kalinowski J."/>
            <person name="Zotchev S.B."/>
        </authorList>
    </citation>
    <scope>NUCLEOTIDE SEQUENCE [LARGE SCALE GENOMIC DNA]</scope>
    <source>
        <strain evidence="1 2">DSM 45943</strain>
    </source>
</reference>
<dbReference type="KEGG" id="ahg:AHOG_03935"/>
<sequence>MTQAASSPRSQAGTVTSARVCTIISFVLAAVATLFFPIVFGPAAIILAVVGYAMGDRSLAKWAIPAAIAATILGFVLGAMVFAAA</sequence>
<keyword evidence="2" id="KW-1185">Reference proteome</keyword>
<proteinExistence type="predicted"/>
<dbReference type="OrthoDB" id="4245071at2"/>
<evidence type="ECO:0000313" key="1">
    <source>
        <dbReference type="EMBL" id="ASO18443.1"/>
    </source>
</evidence>
<name>A0A221VY58_9PSEU</name>
<organism evidence="1 2">
    <name type="scientific">Actinoalloteichus hoggarensis</name>
    <dbReference type="NCBI Taxonomy" id="1470176"/>
    <lineage>
        <taxon>Bacteria</taxon>
        <taxon>Bacillati</taxon>
        <taxon>Actinomycetota</taxon>
        <taxon>Actinomycetes</taxon>
        <taxon>Pseudonocardiales</taxon>
        <taxon>Pseudonocardiaceae</taxon>
        <taxon>Actinoalloteichus</taxon>
    </lineage>
</organism>